<accession>A0A821LB12</accession>
<reference evidence="3" key="1">
    <citation type="submission" date="2021-02" db="EMBL/GenBank/DDBJ databases">
        <authorList>
            <person name="Steward A R."/>
        </authorList>
    </citation>
    <scope>NUCLEOTIDE SEQUENCE</scope>
</reference>
<dbReference type="InterPro" id="IPR019080">
    <property type="entry name" value="YqaJ_viral_recombinase"/>
</dbReference>
<dbReference type="OrthoDB" id="261614at2759"/>
<evidence type="ECO:0000256" key="1">
    <source>
        <dbReference type="PROSITE-ProRule" id="PRU00325"/>
    </source>
</evidence>
<dbReference type="InterPro" id="IPR003034">
    <property type="entry name" value="SAP_dom"/>
</dbReference>
<keyword evidence="1" id="KW-0863">Zinc-finger</keyword>
<dbReference type="SUPFAM" id="SSF68906">
    <property type="entry name" value="SAP domain"/>
    <property type="match status" value="1"/>
</dbReference>
<dbReference type="PANTHER" id="PTHR46609:SF8">
    <property type="entry name" value="YQAJ VIRAL RECOMBINASE DOMAIN-CONTAINING PROTEIN"/>
    <property type="match status" value="1"/>
</dbReference>
<dbReference type="SMART" id="SM00513">
    <property type="entry name" value="SAP"/>
    <property type="match status" value="1"/>
</dbReference>
<organism evidence="3 4">
    <name type="scientific">Pieris macdunnoughi</name>
    <dbReference type="NCBI Taxonomy" id="345717"/>
    <lineage>
        <taxon>Eukaryota</taxon>
        <taxon>Metazoa</taxon>
        <taxon>Ecdysozoa</taxon>
        <taxon>Arthropoda</taxon>
        <taxon>Hexapoda</taxon>
        <taxon>Insecta</taxon>
        <taxon>Pterygota</taxon>
        <taxon>Neoptera</taxon>
        <taxon>Endopterygota</taxon>
        <taxon>Lepidoptera</taxon>
        <taxon>Glossata</taxon>
        <taxon>Ditrysia</taxon>
        <taxon>Papilionoidea</taxon>
        <taxon>Pieridae</taxon>
        <taxon>Pierinae</taxon>
        <taxon>Pieris</taxon>
    </lineage>
</organism>
<dbReference type="EMBL" id="CAJOBZ010000001">
    <property type="protein sequence ID" value="CAF4747950.1"/>
    <property type="molecule type" value="Genomic_DNA"/>
</dbReference>
<dbReference type="PROSITE" id="PS50966">
    <property type="entry name" value="ZF_SWIM"/>
    <property type="match status" value="1"/>
</dbReference>
<dbReference type="GO" id="GO:0006281">
    <property type="term" value="P:DNA repair"/>
    <property type="evidence" value="ECO:0007669"/>
    <property type="project" value="UniProtKB-ARBA"/>
</dbReference>
<keyword evidence="4" id="KW-1185">Reference proteome</keyword>
<dbReference type="InterPro" id="IPR007527">
    <property type="entry name" value="Znf_SWIM"/>
</dbReference>
<dbReference type="PANTHER" id="PTHR46609">
    <property type="entry name" value="EXONUCLEASE, PHAGE-TYPE/RECB, C-TERMINAL DOMAIN-CONTAINING PROTEIN"/>
    <property type="match status" value="1"/>
</dbReference>
<evidence type="ECO:0000313" key="4">
    <source>
        <dbReference type="Proteomes" id="UP000663880"/>
    </source>
</evidence>
<gene>
    <name evidence="3" type="ORF">PMACD_LOCUS478</name>
</gene>
<dbReference type="InterPro" id="IPR036361">
    <property type="entry name" value="SAP_dom_sf"/>
</dbReference>
<keyword evidence="1" id="KW-0479">Metal-binding</keyword>
<dbReference type="Gene3D" id="1.10.720.30">
    <property type="entry name" value="SAP domain"/>
    <property type="match status" value="1"/>
</dbReference>
<dbReference type="AlphaFoldDB" id="A0A821LB12"/>
<sequence length="274" mass="31836">MYWTWTVPQLKAELKTRGGSLKGRKANLVTRLQYEVNIKIHARGSIEESQCECVAGSGTNAHCKHVATVLYAIEHMVREKIIIKHQVPTEKLQKFHVPQKVFTASPMITSKLPMKRNVENTIFSPCSMLVDKEEYKKRFRSLILNYPSKMPIKHLYELANPYAVEWDHTYCKENAESNLLNMFNLICITPEKVAQIEHETCTQFLNKNWYDYRMVRLTASKFHTICSLRAKSQENYAKQLLIQRSFSSRPTNHGIINEPVALQQYMEQTGLQVK</sequence>
<evidence type="ECO:0000259" key="2">
    <source>
        <dbReference type="PROSITE" id="PS50966"/>
    </source>
</evidence>
<dbReference type="Gene3D" id="3.90.320.10">
    <property type="match status" value="1"/>
</dbReference>
<dbReference type="InterPro" id="IPR011335">
    <property type="entry name" value="Restrct_endonuc-II-like"/>
</dbReference>
<protein>
    <recommendedName>
        <fullName evidence="2">SWIM-type domain-containing protein</fullName>
    </recommendedName>
</protein>
<dbReference type="Pfam" id="PF02037">
    <property type="entry name" value="SAP"/>
    <property type="match status" value="1"/>
</dbReference>
<evidence type="ECO:0000313" key="3">
    <source>
        <dbReference type="EMBL" id="CAF4747950.1"/>
    </source>
</evidence>
<dbReference type="Pfam" id="PF09588">
    <property type="entry name" value="YqaJ"/>
    <property type="match status" value="1"/>
</dbReference>
<dbReference type="InterPro" id="IPR051703">
    <property type="entry name" value="NF-kappa-B_Signaling_Reg"/>
</dbReference>
<comment type="caution">
    <text evidence="3">The sequence shown here is derived from an EMBL/GenBank/DDBJ whole genome shotgun (WGS) entry which is preliminary data.</text>
</comment>
<name>A0A821LB12_9NEOP</name>
<dbReference type="Proteomes" id="UP000663880">
    <property type="component" value="Unassembled WGS sequence"/>
</dbReference>
<dbReference type="InterPro" id="IPR011604">
    <property type="entry name" value="PDDEXK-like_dom_sf"/>
</dbReference>
<feature type="domain" description="SWIM-type" evidence="2">
    <location>
        <begin position="34"/>
        <end position="74"/>
    </location>
</feature>
<dbReference type="GO" id="GO:0008270">
    <property type="term" value="F:zinc ion binding"/>
    <property type="evidence" value="ECO:0007669"/>
    <property type="project" value="UniProtKB-KW"/>
</dbReference>
<keyword evidence="1" id="KW-0862">Zinc</keyword>
<dbReference type="SUPFAM" id="SSF52980">
    <property type="entry name" value="Restriction endonuclease-like"/>
    <property type="match status" value="1"/>
</dbReference>
<proteinExistence type="predicted"/>